<reference evidence="6" key="1">
    <citation type="submission" date="2014-09" db="EMBL/GenBank/DDBJ databases">
        <authorList>
            <person name="Martin A.A."/>
        </authorList>
    </citation>
    <scope>NUCLEOTIDE SEQUENCE</scope>
    <source>
        <strain evidence="6">ED321</strain>
    </source>
</reference>
<dbReference type="AlphaFoldDB" id="A0A090KYF7"/>
<comment type="similarity">
    <text evidence="1">Belongs to the type-B carboxylesterase/lipase family.</text>
</comment>
<dbReference type="OrthoDB" id="408631at2759"/>
<evidence type="ECO:0000256" key="2">
    <source>
        <dbReference type="ARBA" id="ARBA00022487"/>
    </source>
</evidence>
<gene>
    <name evidence="5 7 8" type="ORF">SRAE_X000195300</name>
</gene>
<dbReference type="EMBL" id="LN609397">
    <property type="protein sequence ID" value="CEF60213.1"/>
    <property type="molecule type" value="Genomic_DNA"/>
</dbReference>
<keyword evidence="2" id="KW-0719">Serine esterase</keyword>
<dbReference type="GO" id="GO:0019695">
    <property type="term" value="P:choline metabolic process"/>
    <property type="evidence" value="ECO:0007669"/>
    <property type="project" value="TreeGrafter"/>
</dbReference>
<dbReference type="GeneID" id="36385024"/>
<evidence type="ECO:0000313" key="5">
    <source>
        <dbReference type="EMBL" id="CEF60213.1"/>
    </source>
</evidence>
<keyword evidence="3" id="KW-0378">Hydrolase</keyword>
<dbReference type="InterPro" id="IPR002018">
    <property type="entry name" value="CarbesteraseB"/>
</dbReference>
<dbReference type="ESTHER" id="strrb-a0a090kyf7">
    <property type="family name" value="Cholinesterase-like"/>
</dbReference>
<protein>
    <submittedName>
        <fullName evidence="5 7">Acetylcholinesterase</fullName>
    </submittedName>
</protein>
<evidence type="ECO:0000256" key="1">
    <source>
        <dbReference type="ARBA" id="ARBA00005964"/>
    </source>
</evidence>
<dbReference type="SUPFAM" id="SSF53474">
    <property type="entry name" value="alpha/beta-Hydrolases"/>
    <property type="match status" value="1"/>
</dbReference>
<dbReference type="InterPro" id="IPR050654">
    <property type="entry name" value="AChE-related_enzymes"/>
</dbReference>
<name>A0A090KYF7_STRRB</name>
<evidence type="ECO:0000313" key="6">
    <source>
        <dbReference type="Proteomes" id="UP000035682"/>
    </source>
</evidence>
<evidence type="ECO:0000313" key="7">
    <source>
        <dbReference type="WBParaSite" id="SRAE_X000195300.1"/>
    </source>
</evidence>
<dbReference type="CTD" id="36385024"/>
<dbReference type="WormBase" id="SRAE_X000195300">
    <property type="protein sequence ID" value="SRP06851"/>
    <property type="gene ID" value="WBGene00267530"/>
</dbReference>
<keyword evidence="6" id="KW-1185">Reference proteome</keyword>
<dbReference type="GO" id="GO:0006581">
    <property type="term" value="P:acetylcholine catabolic process"/>
    <property type="evidence" value="ECO:0007669"/>
    <property type="project" value="TreeGrafter"/>
</dbReference>
<evidence type="ECO:0000313" key="8">
    <source>
        <dbReference type="WormBase" id="SRAE_X000195300"/>
    </source>
</evidence>
<accession>A0A090KYF7</accession>
<evidence type="ECO:0000256" key="3">
    <source>
        <dbReference type="ARBA" id="ARBA00022801"/>
    </source>
</evidence>
<dbReference type="GO" id="GO:0005886">
    <property type="term" value="C:plasma membrane"/>
    <property type="evidence" value="ECO:0007669"/>
    <property type="project" value="TreeGrafter"/>
</dbReference>
<dbReference type="Pfam" id="PF00135">
    <property type="entry name" value="COesterase"/>
    <property type="match status" value="1"/>
</dbReference>
<dbReference type="GO" id="GO:0005615">
    <property type="term" value="C:extracellular space"/>
    <property type="evidence" value="ECO:0007669"/>
    <property type="project" value="TreeGrafter"/>
</dbReference>
<dbReference type="WBParaSite" id="SRAE_X000195300.1">
    <property type="protein sequence ID" value="SRAE_X000195300.1"/>
    <property type="gene ID" value="WBGene00267530"/>
</dbReference>
<dbReference type="PANTHER" id="PTHR43918">
    <property type="entry name" value="ACETYLCHOLINESTERASE"/>
    <property type="match status" value="1"/>
</dbReference>
<evidence type="ECO:0000259" key="4">
    <source>
        <dbReference type="Pfam" id="PF00135"/>
    </source>
</evidence>
<dbReference type="Proteomes" id="UP000035682">
    <property type="component" value="Unplaced"/>
</dbReference>
<feature type="domain" description="Carboxylesterase type B" evidence="4">
    <location>
        <begin position="38"/>
        <end position="532"/>
    </location>
</feature>
<dbReference type="PANTHER" id="PTHR43918:SF4">
    <property type="entry name" value="CARBOXYLIC ESTER HYDROLASE"/>
    <property type="match status" value="1"/>
</dbReference>
<dbReference type="InterPro" id="IPR029058">
    <property type="entry name" value="AB_hydrolase_fold"/>
</dbReference>
<organism evidence="5">
    <name type="scientific">Strongyloides ratti</name>
    <name type="common">Parasitic roundworm</name>
    <dbReference type="NCBI Taxonomy" id="34506"/>
    <lineage>
        <taxon>Eukaryota</taxon>
        <taxon>Metazoa</taxon>
        <taxon>Ecdysozoa</taxon>
        <taxon>Nematoda</taxon>
        <taxon>Chromadorea</taxon>
        <taxon>Rhabditida</taxon>
        <taxon>Tylenchina</taxon>
        <taxon>Panagrolaimomorpha</taxon>
        <taxon>Strongyloidoidea</taxon>
        <taxon>Strongyloididae</taxon>
        <taxon>Strongyloides</taxon>
    </lineage>
</organism>
<reference evidence="5" key="2">
    <citation type="submission" date="2014-09" db="EMBL/GenBank/DDBJ databases">
        <authorList>
            <person name="Aslett A.Martin."/>
        </authorList>
    </citation>
    <scope>NUCLEOTIDE SEQUENCE</scope>
    <source>
        <strain evidence="5">ED321 Heterogonic</strain>
    </source>
</reference>
<sequence length="581" mass="67799">MIFLQVFLFFQLQYFIIGKILYLSNDCFRGRKAIDYPDVYEFYGIPYALPPLKQYRFLPPKPTYDTRGMYGARCIDANVRAKTCIFTRTAQNFSKNDIWSIFQSEMSEDCLQLNMWIPRKPAGPVLVHFVGPNYEAGNSYMPYSDGSILAHMTKTIVITVHYRVGVFGFALMGKKSKVPGNMGLLDQQLALKYIYKNIDEIGGDRRKITIFGHGTDGASATAHLFSEESKRYFSKVIAFSGTITHDWALEKKKAIVYDNFNRLAEAVGCDRFLEDKVLKCMQKIDAEILSLEADQIYNLEQSILKYPFLPIDNDRKFFKSPIKRKLKFGDFKRNVSIVIGKSSDEGSLGMVQYLNKKKYGCQLNYKKPANNKLNQCKMNKKQYDEVFELVARDADLKRKAVPDLQNIYKPKKPTNDERRNTALRLISDIAYDCDYIKFSGEVSGFLYGNEYFFNFKKRLSRSKWPKWMGVVRGEELLYLFGHSYKFPFVYDRKKLEDEQNFSRQAMKTLFKFLNTGKLYKSWKPFNPWEPYGVDIDRYMYPYEHFASENVTKLECFKIGSLLQKEKSPINRRFISDYLNQG</sequence>
<proteinExistence type="inferred from homology"/>
<dbReference type="Gene3D" id="3.40.50.1820">
    <property type="entry name" value="alpha/beta hydrolase"/>
    <property type="match status" value="1"/>
</dbReference>
<dbReference type="RefSeq" id="XP_024499423.1">
    <property type="nucleotide sequence ID" value="XM_024654762.1"/>
</dbReference>
<dbReference type="GO" id="GO:0003990">
    <property type="term" value="F:acetylcholinesterase activity"/>
    <property type="evidence" value="ECO:0007669"/>
    <property type="project" value="TreeGrafter"/>
</dbReference>
<reference evidence="7" key="3">
    <citation type="submission" date="2020-12" db="UniProtKB">
        <authorList>
            <consortium name="WormBaseParasite"/>
        </authorList>
    </citation>
    <scope>IDENTIFICATION</scope>
</reference>